<evidence type="ECO:0000256" key="5">
    <source>
        <dbReference type="ARBA" id="ARBA00038145"/>
    </source>
</evidence>
<feature type="domain" description="C3H1-type" evidence="11">
    <location>
        <begin position="341"/>
        <end position="362"/>
    </location>
</feature>
<dbReference type="GO" id="GO:0000398">
    <property type="term" value="P:mRNA splicing, via spliceosome"/>
    <property type="evidence" value="ECO:0007669"/>
    <property type="project" value="TreeGrafter"/>
</dbReference>
<keyword evidence="9" id="KW-0863">Zinc-finger</keyword>
<feature type="zinc finger region" description="C3H1-type" evidence="9">
    <location>
        <begin position="365"/>
        <end position="392"/>
    </location>
</feature>
<dbReference type="GO" id="GO:0005737">
    <property type="term" value="C:cytoplasm"/>
    <property type="evidence" value="ECO:0007669"/>
    <property type="project" value="UniProtKB-SubCell"/>
</dbReference>
<dbReference type="GO" id="GO:0008270">
    <property type="term" value="F:zinc ion binding"/>
    <property type="evidence" value="ECO:0007669"/>
    <property type="project" value="UniProtKB-KW"/>
</dbReference>
<dbReference type="Pfam" id="PF15663">
    <property type="entry name" value="zf-CCCH_3"/>
    <property type="match status" value="1"/>
</dbReference>
<feature type="compositionally biased region" description="Basic and acidic residues" evidence="10">
    <location>
        <begin position="764"/>
        <end position="780"/>
    </location>
</feature>
<gene>
    <name evidence="12" type="ORF">KQX54_012369</name>
</gene>
<dbReference type="InterPro" id="IPR015943">
    <property type="entry name" value="WD40/YVTN_repeat-like_dom_sf"/>
</dbReference>
<comment type="subcellular location">
    <subcellularLocation>
        <location evidence="1">Cytoplasm</location>
    </subcellularLocation>
</comment>
<evidence type="ECO:0000313" key="12">
    <source>
        <dbReference type="EMBL" id="KAH0554704.1"/>
    </source>
</evidence>
<dbReference type="PROSITE" id="PS50294">
    <property type="entry name" value="WD_REPEATS_REGION"/>
    <property type="match status" value="2"/>
</dbReference>
<dbReference type="CDD" id="cd00200">
    <property type="entry name" value="WD40"/>
    <property type="match status" value="1"/>
</dbReference>
<dbReference type="Proteomes" id="UP000826195">
    <property type="component" value="Unassembled WGS sequence"/>
</dbReference>
<feature type="compositionally biased region" description="Low complexity" evidence="10">
    <location>
        <begin position="611"/>
        <end position="620"/>
    </location>
</feature>
<evidence type="ECO:0000256" key="10">
    <source>
        <dbReference type="SAM" id="MobiDB-lite"/>
    </source>
</evidence>
<dbReference type="PANTHER" id="PTHR22842">
    <property type="entry name" value="WD40 REPEAT PROTEIN"/>
    <property type="match status" value="1"/>
</dbReference>
<dbReference type="Gene3D" id="4.10.1000.10">
    <property type="entry name" value="Zinc finger, CCCH-type"/>
    <property type="match status" value="1"/>
</dbReference>
<feature type="compositionally biased region" description="Low complexity" evidence="10">
    <location>
        <begin position="575"/>
        <end position="588"/>
    </location>
</feature>
<evidence type="ECO:0000256" key="4">
    <source>
        <dbReference type="ARBA" id="ARBA00022737"/>
    </source>
</evidence>
<feature type="compositionally biased region" description="Basic residues" evidence="10">
    <location>
        <begin position="516"/>
        <end position="526"/>
    </location>
</feature>
<evidence type="ECO:0000256" key="2">
    <source>
        <dbReference type="ARBA" id="ARBA00022490"/>
    </source>
</evidence>
<accession>A0AAV7IR12</accession>
<feature type="zinc finger region" description="C3H1-type" evidence="9">
    <location>
        <begin position="307"/>
        <end position="334"/>
    </location>
</feature>
<feature type="zinc finger region" description="C3H1-type" evidence="9">
    <location>
        <begin position="341"/>
        <end position="362"/>
    </location>
</feature>
<feature type="compositionally biased region" description="Polar residues" evidence="10">
    <location>
        <begin position="589"/>
        <end position="610"/>
    </location>
</feature>
<evidence type="ECO:0000259" key="11">
    <source>
        <dbReference type="PROSITE" id="PS50103"/>
    </source>
</evidence>
<keyword evidence="2" id="KW-0963">Cytoplasm</keyword>
<dbReference type="PRINTS" id="PR00320">
    <property type="entry name" value="GPROTEINBRPT"/>
</dbReference>
<evidence type="ECO:0000256" key="7">
    <source>
        <dbReference type="ARBA" id="ARBA00042222"/>
    </source>
</evidence>
<feature type="repeat" description="WD" evidence="8">
    <location>
        <begin position="216"/>
        <end position="259"/>
    </location>
</feature>
<feature type="compositionally biased region" description="Low complexity" evidence="10">
    <location>
        <begin position="428"/>
        <end position="445"/>
    </location>
</feature>
<dbReference type="InterPro" id="IPR020472">
    <property type="entry name" value="WD40_PAC1"/>
</dbReference>
<feature type="compositionally biased region" description="Basic and acidic residues" evidence="10">
    <location>
        <begin position="788"/>
        <end position="799"/>
    </location>
</feature>
<evidence type="ECO:0000256" key="8">
    <source>
        <dbReference type="PROSITE-ProRule" id="PRU00221"/>
    </source>
</evidence>
<dbReference type="InterPro" id="IPR041686">
    <property type="entry name" value="Znf-CCCH_3"/>
</dbReference>
<protein>
    <recommendedName>
        <fullName evidence="6">WD repeat domain-containing protein 83</fullName>
    </recommendedName>
    <alternativeName>
        <fullName evidence="7">Mitogen-activated protein kinase organizer 1</fullName>
    </alternativeName>
</protein>
<feature type="domain" description="C3H1-type" evidence="11">
    <location>
        <begin position="307"/>
        <end position="334"/>
    </location>
</feature>
<dbReference type="PROSITE" id="PS50103">
    <property type="entry name" value="ZF_C3H1"/>
    <property type="match status" value="3"/>
</dbReference>
<feature type="region of interest" description="Disordered" evidence="10">
    <location>
        <begin position="721"/>
        <end position="811"/>
    </location>
</feature>
<feature type="region of interest" description="Disordered" evidence="10">
    <location>
        <begin position="392"/>
        <end position="445"/>
    </location>
</feature>
<dbReference type="SMART" id="SM00356">
    <property type="entry name" value="ZnF_C3H1"/>
    <property type="match status" value="3"/>
</dbReference>
<proteinExistence type="inferred from homology"/>
<dbReference type="InterPro" id="IPR000571">
    <property type="entry name" value="Znf_CCCH"/>
</dbReference>
<feature type="region of interest" description="Disordered" evidence="10">
    <location>
        <begin position="514"/>
        <end position="546"/>
    </location>
</feature>
<organism evidence="12 13">
    <name type="scientific">Cotesia glomerata</name>
    <name type="common">Lepidopteran parasitic wasp</name>
    <name type="synonym">Apanteles glomeratus</name>
    <dbReference type="NCBI Taxonomy" id="32391"/>
    <lineage>
        <taxon>Eukaryota</taxon>
        <taxon>Metazoa</taxon>
        <taxon>Ecdysozoa</taxon>
        <taxon>Arthropoda</taxon>
        <taxon>Hexapoda</taxon>
        <taxon>Insecta</taxon>
        <taxon>Pterygota</taxon>
        <taxon>Neoptera</taxon>
        <taxon>Endopterygota</taxon>
        <taxon>Hymenoptera</taxon>
        <taxon>Apocrita</taxon>
        <taxon>Ichneumonoidea</taxon>
        <taxon>Braconidae</taxon>
        <taxon>Microgastrinae</taxon>
        <taxon>Cotesia</taxon>
    </lineage>
</organism>
<feature type="compositionally biased region" description="Acidic residues" evidence="10">
    <location>
        <begin position="800"/>
        <end position="811"/>
    </location>
</feature>
<dbReference type="SMART" id="SM00320">
    <property type="entry name" value="WD40"/>
    <property type="match status" value="7"/>
</dbReference>
<feature type="repeat" description="WD" evidence="8">
    <location>
        <begin position="92"/>
        <end position="133"/>
    </location>
</feature>
<dbReference type="AlphaFoldDB" id="A0AAV7IR12"/>
<dbReference type="EMBL" id="JAHXZJ010001119">
    <property type="protein sequence ID" value="KAH0554704.1"/>
    <property type="molecule type" value="Genomic_DNA"/>
</dbReference>
<sequence length="830" mass="92388">MAYKLTQTLKTKSIVRTVRFNVDGAYCIVCNSDRRLYLFNPHRSALLKTYCGHGGEVMDADSSCDSSQIISGGLDKSVILWDVATASPLRRFRGHASGVAAVKFSEESTLIVSGGRDNLVQLWDARSRSQDPVQTLSDAKDAISSVRISDHEILTASFDARIRRYDVRVGQLATDCLGDAVTCSSFTRDGQCTLNSCADGALRLLDKDSGELLNEFKGHLASDLCLESSVDSQDSRVLSGSADGALCIWDLASGELVDRLKGDSRFPVVSVSVHPTDNCVLVSNGSNVFMWVLFQSPQKELINMEQSSKNQDCYFYYYSTCTKGDSCHFRHEPSALGIEVMCTYWQQGNCMNEHCNFRHMELKKNRKSIPCYWESQRGGCKKPHCPFLHTLDRPAPSEATINPSKTPGPKPVTQEWSNRPADGEKFAEASGESSVGHGSSESSSFISGSVVDPIIVRFNEGALSLTSTNLHHHMNHHHHLNHLNHHQHQHPPGRSPALPIRSHQLIDIERIPPHQQHARHQQHPLHHNGLQSGQHQHQQVNPSNYHSQLFGHTTQISTLSNLPGHRTITNIQTQNQNQPQLPNNNFTTHNSATANLPDVNSSKTDNEGNTPSPQKSAQAPSPRPPLNFRRQKTYEEERIDEIVEETAAYYSYPVYKPMGEEYVPSRIVPKKLNTEEKCMDFEVLTLEEIKRRKKAIFETNSSDYDSLDNQVTLSVIGNEDLTPSDGILPTESRKRKIFEDQPSKPIKLKRSSAKNSTVGTEDQTVGKEDHKPGDAAKDIQLRLCDSTSDGKEENGKQEEVSLDDPLDDVGDTAEAVDDIMDDIHQLLGET</sequence>
<feature type="repeat" description="WD" evidence="8">
    <location>
        <begin position="50"/>
        <end position="91"/>
    </location>
</feature>
<feature type="compositionally biased region" description="Polar residues" evidence="10">
    <location>
        <begin position="529"/>
        <end position="546"/>
    </location>
</feature>
<dbReference type="PANTHER" id="PTHR22842:SF3">
    <property type="entry name" value="WD REPEAT DOMAIN-CONTAINING PROTEIN 83"/>
    <property type="match status" value="1"/>
</dbReference>
<comment type="similarity">
    <text evidence="5">Belongs to the WD repeat MORG1 family.</text>
</comment>
<name>A0AAV7IR12_COTGL</name>
<dbReference type="InterPro" id="IPR019775">
    <property type="entry name" value="WD40_repeat_CS"/>
</dbReference>
<evidence type="ECO:0000313" key="13">
    <source>
        <dbReference type="Proteomes" id="UP000826195"/>
    </source>
</evidence>
<dbReference type="InterPro" id="IPR001680">
    <property type="entry name" value="WD40_rpt"/>
</dbReference>
<dbReference type="SUPFAM" id="SSF50978">
    <property type="entry name" value="WD40 repeat-like"/>
    <property type="match status" value="1"/>
</dbReference>
<dbReference type="Pfam" id="PF00400">
    <property type="entry name" value="WD40"/>
    <property type="match status" value="4"/>
</dbReference>
<keyword evidence="9" id="KW-0479">Metal-binding</keyword>
<feature type="domain" description="C3H1-type" evidence="11">
    <location>
        <begin position="365"/>
        <end position="392"/>
    </location>
</feature>
<dbReference type="InterPro" id="IPR051980">
    <property type="entry name" value="WD_repeat_MORG1"/>
</dbReference>
<dbReference type="PROSITE" id="PS00678">
    <property type="entry name" value="WD_REPEATS_1"/>
    <property type="match status" value="3"/>
</dbReference>
<evidence type="ECO:0000256" key="9">
    <source>
        <dbReference type="PROSITE-ProRule" id="PRU00723"/>
    </source>
</evidence>
<comment type="caution">
    <text evidence="12">The sequence shown here is derived from an EMBL/GenBank/DDBJ whole genome shotgun (WGS) entry which is preliminary data.</text>
</comment>
<dbReference type="GO" id="GO:0071013">
    <property type="term" value="C:catalytic step 2 spliceosome"/>
    <property type="evidence" value="ECO:0007669"/>
    <property type="project" value="TreeGrafter"/>
</dbReference>
<reference evidence="12 13" key="1">
    <citation type="journal article" date="2021" name="J. Hered.">
        <title>A chromosome-level genome assembly of the parasitoid wasp, Cotesia glomerata (Hymenoptera: Braconidae).</title>
        <authorList>
            <person name="Pinto B.J."/>
            <person name="Weis J.J."/>
            <person name="Gamble T."/>
            <person name="Ode P.J."/>
            <person name="Paul R."/>
            <person name="Zaspel J.M."/>
        </authorList>
    </citation>
    <scope>NUCLEOTIDE SEQUENCE [LARGE SCALE GENOMIC DNA]</scope>
    <source>
        <strain evidence="12">CgM1</strain>
    </source>
</reference>
<dbReference type="PROSITE" id="PS50082">
    <property type="entry name" value="WD_REPEATS_2"/>
    <property type="match status" value="3"/>
</dbReference>
<dbReference type="Gene3D" id="2.130.10.10">
    <property type="entry name" value="YVTN repeat-like/Quinoprotein amine dehydrogenase"/>
    <property type="match status" value="1"/>
</dbReference>
<dbReference type="InterPro" id="IPR036322">
    <property type="entry name" value="WD40_repeat_dom_sf"/>
</dbReference>
<evidence type="ECO:0000256" key="3">
    <source>
        <dbReference type="ARBA" id="ARBA00022574"/>
    </source>
</evidence>
<keyword evidence="13" id="KW-1185">Reference proteome</keyword>
<keyword evidence="9" id="KW-0862">Zinc</keyword>
<keyword evidence="3 8" id="KW-0853">WD repeat</keyword>
<keyword evidence="4" id="KW-0677">Repeat</keyword>
<feature type="compositionally biased region" description="Polar residues" evidence="10">
    <location>
        <begin position="753"/>
        <end position="763"/>
    </location>
</feature>
<feature type="region of interest" description="Disordered" evidence="10">
    <location>
        <begin position="575"/>
        <end position="635"/>
    </location>
</feature>
<evidence type="ECO:0000256" key="6">
    <source>
        <dbReference type="ARBA" id="ARBA00040453"/>
    </source>
</evidence>
<evidence type="ECO:0000256" key="1">
    <source>
        <dbReference type="ARBA" id="ARBA00004496"/>
    </source>
</evidence>